<dbReference type="RefSeq" id="WP_289607992.1">
    <property type="nucleotide sequence ID" value="NZ_JAUDCG010000032.1"/>
</dbReference>
<reference evidence="2" key="1">
    <citation type="submission" date="2023-06" db="EMBL/GenBank/DDBJ databases">
        <title>Identification and characterization of horizontal gene transfer across gut microbiota members of farm animals based on homology search.</title>
        <authorList>
            <person name="Zeman M."/>
            <person name="Kubasova T."/>
            <person name="Jahodarova E."/>
            <person name="Nykrynova M."/>
            <person name="Rychlik I."/>
        </authorList>
    </citation>
    <scope>NUCLEOTIDE SEQUENCE [LARGE SCALE GENOMIC DNA]</scope>
    <source>
        <strain evidence="2">ET39</strain>
    </source>
</reference>
<gene>
    <name evidence="1" type="ORF">QUV96_07835</name>
</gene>
<dbReference type="PROSITE" id="PS51197">
    <property type="entry name" value="HTH_RRF2_2"/>
    <property type="match status" value="1"/>
</dbReference>
<dbReference type="EMBL" id="JAUDCG010000032">
    <property type="protein sequence ID" value="MDM8157546.1"/>
    <property type="molecule type" value="Genomic_DNA"/>
</dbReference>
<organism evidence="1 2">
    <name type="scientific">Amedibacillus dolichus</name>
    <dbReference type="NCBI Taxonomy" id="31971"/>
    <lineage>
        <taxon>Bacteria</taxon>
        <taxon>Bacillati</taxon>
        <taxon>Bacillota</taxon>
        <taxon>Erysipelotrichia</taxon>
        <taxon>Erysipelotrichales</taxon>
        <taxon>Erysipelotrichaceae</taxon>
        <taxon>Amedibacillus</taxon>
    </lineage>
</organism>
<evidence type="ECO:0000313" key="2">
    <source>
        <dbReference type="Proteomes" id="UP001529340"/>
    </source>
</evidence>
<dbReference type="InterPro" id="IPR036388">
    <property type="entry name" value="WH-like_DNA-bd_sf"/>
</dbReference>
<reference evidence="1 2" key="2">
    <citation type="submission" date="2023-06" db="EMBL/GenBank/DDBJ databases">
        <title>Identification and characterization of horizontal gene transfer across gut microbiota members of farm animals based on homology search.</title>
        <authorList>
            <person name="Schwarzerova J."/>
            <person name="Nykrynova M."/>
            <person name="Jureckova K."/>
            <person name="Cejkova D."/>
            <person name="Rychlik I."/>
        </authorList>
    </citation>
    <scope>NUCLEOTIDE SEQUENCE [LARGE SCALE GENOMIC DNA]</scope>
    <source>
        <strain evidence="1 2">ET39</strain>
    </source>
</reference>
<dbReference type="PANTHER" id="PTHR33221">
    <property type="entry name" value="WINGED HELIX-TURN-HELIX TRANSCRIPTIONAL REGULATOR, RRF2 FAMILY"/>
    <property type="match status" value="1"/>
</dbReference>
<dbReference type="PANTHER" id="PTHR33221:SF15">
    <property type="entry name" value="HTH-TYPE TRANSCRIPTIONAL REGULATOR YWGB-RELATED"/>
    <property type="match status" value="1"/>
</dbReference>
<dbReference type="Gene3D" id="1.10.10.10">
    <property type="entry name" value="Winged helix-like DNA-binding domain superfamily/Winged helix DNA-binding domain"/>
    <property type="match status" value="1"/>
</dbReference>
<sequence>MQFSSRMTIAVHILLAIAEFADKEKTTSTFLAQSVNVHPVIIRNTLGKLKAAGIVHVRAGEGGATLANDPQKITLLDIFEAVEKEEDLFHFHEHPNPQCPVGKNMHAILDQRLISIQNAMRKEMRAITLQDLINDMKRCIQTTDN</sequence>
<dbReference type="InterPro" id="IPR036390">
    <property type="entry name" value="WH_DNA-bd_sf"/>
</dbReference>
<evidence type="ECO:0000313" key="1">
    <source>
        <dbReference type="EMBL" id="MDM8157546.1"/>
    </source>
</evidence>
<protein>
    <submittedName>
        <fullName evidence="1">Rrf2 family transcriptional regulator</fullName>
    </submittedName>
</protein>
<accession>A0ABT7UD40</accession>
<name>A0ABT7UD40_9FIRM</name>
<comment type="caution">
    <text evidence="1">The sequence shown here is derived from an EMBL/GenBank/DDBJ whole genome shotgun (WGS) entry which is preliminary data.</text>
</comment>
<keyword evidence="2" id="KW-1185">Reference proteome</keyword>
<dbReference type="InterPro" id="IPR000944">
    <property type="entry name" value="Tscrpt_reg_Rrf2"/>
</dbReference>
<dbReference type="Proteomes" id="UP001529340">
    <property type="component" value="Unassembled WGS sequence"/>
</dbReference>
<dbReference type="Pfam" id="PF02082">
    <property type="entry name" value="Rrf2"/>
    <property type="match status" value="1"/>
</dbReference>
<proteinExistence type="predicted"/>
<dbReference type="SUPFAM" id="SSF46785">
    <property type="entry name" value="Winged helix' DNA-binding domain"/>
    <property type="match status" value="1"/>
</dbReference>